<accession>A0A7V7QN12</accession>
<proteinExistence type="predicted"/>
<dbReference type="OrthoDB" id="9851056at2"/>
<keyword evidence="2" id="KW-1185">Reference proteome</keyword>
<dbReference type="EMBL" id="WAGX01000004">
    <property type="protein sequence ID" value="KAB1440161.1"/>
    <property type="molecule type" value="Genomic_DNA"/>
</dbReference>
<dbReference type="AlphaFoldDB" id="A0A7V7QN12"/>
<comment type="caution">
    <text evidence="1">The sequence shown here is derived from an EMBL/GenBank/DDBJ whole genome shotgun (WGS) entry which is preliminary data.</text>
</comment>
<dbReference type="Proteomes" id="UP000461768">
    <property type="component" value="Unassembled WGS sequence"/>
</dbReference>
<evidence type="ECO:0000313" key="2">
    <source>
        <dbReference type="Proteomes" id="UP000461768"/>
    </source>
</evidence>
<reference evidence="1 2" key="2">
    <citation type="submission" date="2020-02" db="EMBL/GenBank/DDBJ databases">
        <title>Candidatus Galacturonibacter soehngenii shows hetero-acetogenic catabolism of galacturonic acid but lacks a canonical carbon monoxide dehydrogenase/acetyl-CoA synthase complex.</title>
        <authorList>
            <person name="Diender M."/>
            <person name="Stouten G.R."/>
            <person name="Petersen J.F."/>
            <person name="Nielsen P.H."/>
            <person name="Dueholm M.S."/>
            <person name="Pronk J.T."/>
            <person name="Van Loosdrecht M.C.M."/>
        </authorList>
    </citation>
    <scope>NUCLEOTIDE SEQUENCE [LARGE SCALE GENOMIC DNA]</scope>
    <source>
        <strain evidence="1">GalUA</strain>
    </source>
</reference>
<gene>
    <name evidence="1" type="ORF">F7O84_07240</name>
</gene>
<dbReference type="RefSeq" id="WP_151143575.1">
    <property type="nucleotide sequence ID" value="NZ_WAGX01000004.1"/>
</dbReference>
<evidence type="ECO:0000313" key="1">
    <source>
        <dbReference type="EMBL" id="KAB1440161.1"/>
    </source>
</evidence>
<organism evidence="1 2">
    <name type="scientific">Candidatus Galacturonatibacter soehngenii</name>
    <dbReference type="NCBI Taxonomy" id="2307010"/>
    <lineage>
        <taxon>Bacteria</taxon>
        <taxon>Bacillati</taxon>
        <taxon>Bacillota</taxon>
        <taxon>Clostridia</taxon>
        <taxon>Lachnospirales</taxon>
        <taxon>Lachnospiraceae</taxon>
        <taxon>Candidatus Galacturonatibacter</taxon>
    </lineage>
</organism>
<name>A0A7V7QN12_9FIRM</name>
<sequence length="192" mass="21507">MRISNIKALIQGSYYQSNKSQVKEAQKSGTITIKRSFNASRTLAQLASARTKSQVSAVERMVRAQLPAMKKQAGSEEAVRLMKYVIQKANAKRMALSKEERLDNNRKVAKSANNKKQEARFKSELIKRRMGRKRKEVVDALNAPDVFDKKKYDTFTIATQEEKANSFDVRCDSFGAVAQANKSVGAAIDTLL</sequence>
<reference evidence="1 2" key="1">
    <citation type="submission" date="2019-09" db="EMBL/GenBank/DDBJ databases">
        <authorList>
            <person name="Valk L.C."/>
        </authorList>
    </citation>
    <scope>NUCLEOTIDE SEQUENCE [LARGE SCALE GENOMIC DNA]</scope>
    <source>
        <strain evidence="1">GalUA</strain>
    </source>
</reference>
<protein>
    <submittedName>
        <fullName evidence="1">Uncharacterized protein</fullName>
    </submittedName>
</protein>